<dbReference type="Proteomes" id="UP001497497">
    <property type="component" value="Unassembled WGS sequence"/>
</dbReference>
<accession>A0AAV2H588</accession>
<dbReference type="InterPro" id="IPR050111">
    <property type="entry name" value="C-type_lectin/snaclec_domain"/>
</dbReference>
<dbReference type="SUPFAM" id="SSF56436">
    <property type="entry name" value="C-type lectin-like"/>
    <property type="match status" value="1"/>
</dbReference>
<evidence type="ECO:0000259" key="1">
    <source>
        <dbReference type="PROSITE" id="PS50041"/>
    </source>
</evidence>
<keyword evidence="3" id="KW-1185">Reference proteome</keyword>
<evidence type="ECO:0000313" key="2">
    <source>
        <dbReference type="EMBL" id="CAL1528837.1"/>
    </source>
</evidence>
<dbReference type="Pfam" id="PF00059">
    <property type="entry name" value="Lectin_C"/>
    <property type="match status" value="1"/>
</dbReference>
<dbReference type="PANTHER" id="PTHR22803">
    <property type="entry name" value="MANNOSE, PHOSPHOLIPASE, LECTIN RECEPTOR RELATED"/>
    <property type="match status" value="1"/>
</dbReference>
<reference evidence="2 3" key="1">
    <citation type="submission" date="2024-04" db="EMBL/GenBank/DDBJ databases">
        <authorList>
            <consortium name="Genoscope - CEA"/>
            <person name="William W."/>
        </authorList>
    </citation>
    <scope>NUCLEOTIDE SEQUENCE [LARGE SCALE GENOMIC DNA]</scope>
</reference>
<dbReference type="AlphaFoldDB" id="A0AAV2H588"/>
<feature type="domain" description="C-type lectin" evidence="1">
    <location>
        <begin position="1"/>
        <end position="125"/>
    </location>
</feature>
<dbReference type="InterPro" id="IPR016186">
    <property type="entry name" value="C-type_lectin-like/link_sf"/>
</dbReference>
<evidence type="ECO:0000313" key="3">
    <source>
        <dbReference type="Proteomes" id="UP001497497"/>
    </source>
</evidence>
<dbReference type="InterPro" id="IPR016187">
    <property type="entry name" value="CTDL_fold"/>
</dbReference>
<sequence>YGKFCIYIVRIKLNWTDAAAACHQLTPEGKLAEPASEDHMLFIRQMTVVEFRDVGTQTVWIGGVRDNVTNKLVWASSGHVITTTSWGALQPNSPSKGENCVGLEQDAVNDVHDFKCGQLKYLLCE</sequence>
<organism evidence="2 3">
    <name type="scientific">Lymnaea stagnalis</name>
    <name type="common">Great pond snail</name>
    <name type="synonym">Helix stagnalis</name>
    <dbReference type="NCBI Taxonomy" id="6523"/>
    <lineage>
        <taxon>Eukaryota</taxon>
        <taxon>Metazoa</taxon>
        <taxon>Spiralia</taxon>
        <taxon>Lophotrochozoa</taxon>
        <taxon>Mollusca</taxon>
        <taxon>Gastropoda</taxon>
        <taxon>Heterobranchia</taxon>
        <taxon>Euthyneura</taxon>
        <taxon>Panpulmonata</taxon>
        <taxon>Hygrophila</taxon>
        <taxon>Lymnaeoidea</taxon>
        <taxon>Lymnaeidae</taxon>
        <taxon>Lymnaea</taxon>
    </lineage>
</organism>
<dbReference type="Gene3D" id="3.10.100.10">
    <property type="entry name" value="Mannose-Binding Protein A, subunit A"/>
    <property type="match status" value="1"/>
</dbReference>
<protein>
    <recommendedName>
        <fullName evidence="1">C-type lectin domain-containing protein</fullName>
    </recommendedName>
</protein>
<feature type="non-terminal residue" evidence="2">
    <location>
        <position position="125"/>
    </location>
</feature>
<dbReference type="InterPro" id="IPR001304">
    <property type="entry name" value="C-type_lectin-like"/>
</dbReference>
<feature type="non-terminal residue" evidence="2">
    <location>
        <position position="1"/>
    </location>
</feature>
<gene>
    <name evidence="2" type="ORF">GSLYS_00003007001</name>
</gene>
<dbReference type="EMBL" id="CAXITT010000039">
    <property type="protein sequence ID" value="CAL1528837.1"/>
    <property type="molecule type" value="Genomic_DNA"/>
</dbReference>
<dbReference type="CDD" id="cd00037">
    <property type="entry name" value="CLECT"/>
    <property type="match status" value="1"/>
</dbReference>
<dbReference type="SMART" id="SM00034">
    <property type="entry name" value="CLECT"/>
    <property type="match status" value="1"/>
</dbReference>
<proteinExistence type="predicted"/>
<dbReference type="PROSITE" id="PS50041">
    <property type="entry name" value="C_TYPE_LECTIN_2"/>
    <property type="match status" value="1"/>
</dbReference>
<name>A0AAV2H588_LYMST</name>
<comment type="caution">
    <text evidence="2">The sequence shown here is derived from an EMBL/GenBank/DDBJ whole genome shotgun (WGS) entry which is preliminary data.</text>
</comment>